<sequence>EDGNLVLGLKDFLVLLKLLLLVMVSTTVEGFVNSSEMLENQENVKSKFDKTVKTIDVNHKCVFSTEEPKPVMKNSFSPLIIEDWHSDNESEIEISPKVEVKIVKPSVDKIKFIKNARETVKNEESPKQYKHHPRGNQRNWNNLMSQRL</sequence>
<feature type="signal peptide" evidence="2">
    <location>
        <begin position="1"/>
        <end position="30"/>
    </location>
</feature>
<gene>
    <name evidence="3" type="ORF">Tci_620242</name>
</gene>
<feature type="compositionally biased region" description="Polar residues" evidence="1">
    <location>
        <begin position="136"/>
        <end position="148"/>
    </location>
</feature>
<dbReference type="AlphaFoldDB" id="A0A699JPZ1"/>
<keyword evidence="2" id="KW-0732">Signal</keyword>
<evidence type="ECO:0000313" key="3">
    <source>
        <dbReference type="EMBL" id="GFA48270.1"/>
    </source>
</evidence>
<evidence type="ECO:0000256" key="1">
    <source>
        <dbReference type="SAM" id="MobiDB-lite"/>
    </source>
</evidence>
<feature type="non-terminal residue" evidence="3">
    <location>
        <position position="148"/>
    </location>
</feature>
<proteinExistence type="predicted"/>
<comment type="caution">
    <text evidence="3">The sequence shown here is derived from an EMBL/GenBank/DDBJ whole genome shotgun (WGS) entry which is preliminary data.</text>
</comment>
<accession>A0A699JPZ1</accession>
<protein>
    <submittedName>
        <fullName evidence="3">Uncharacterized protein</fullName>
    </submittedName>
</protein>
<feature type="region of interest" description="Disordered" evidence="1">
    <location>
        <begin position="121"/>
        <end position="148"/>
    </location>
</feature>
<feature type="chain" id="PRO_5025511999" evidence="2">
    <location>
        <begin position="31"/>
        <end position="148"/>
    </location>
</feature>
<feature type="non-terminal residue" evidence="3">
    <location>
        <position position="1"/>
    </location>
</feature>
<evidence type="ECO:0000256" key="2">
    <source>
        <dbReference type="SAM" id="SignalP"/>
    </source>
</evidence>
<reference evidence="3" key="1">
    <citation type="journal article" date="2019" name="Sci. Rep.">
        <title>Draft genome of Tanacetum cinerariifolium, the natural source of mosquito coil.</title>
        <authorList>
            <person name="Yamashiro T."/>
            <person name="Shiraishi A."/>
            <person name="Satake H."/>
            <person name="Nakayama K."/>
        </authorList>
    </citation>
    <scope>NUCLEOTIDE SEQUENCE</scope>
</reference>
<organism evidence="3">
    <name type="scientific">Tanacetum cinerariifolium</name>
    <name type="common">Dalmatian daisy</name>
    <name type="synonym">Chrysanthemum cinerariifolium</name>
    <dbReference type="NCBI Taxonomy" id="118510"/>
    <lineage>
        <taxon>Eukaryota</taxon>
        <taxon>Viridiplantae</taxon>
        <taxon>Streptophyta</taxon>
        <taxon>Embryophyta</taxon>
        <taxon>Tracheophyta</taxon>
        <taxon>Spermatophyta</taxon>
        <taxon>Magnoliopsida</taxon>
        <taxon>eudicotyledons</taxon>
        <taxon>Gunneridae</taxon>
        <taxon>Pentapetalae</taxon>
        <taxon>asterids</taxon>
        <taxon>campanulids</taxon>
        <taxon>Asterales</taxon>
        <taxon>Asteraceae</taxon>
        <taxon>Asteroideae</taxon>
        <taxon>Anthemideae</taxon>
        <taxon>Anthemidinae</taxon>
        <taxon>Tanacetum</taxon>
    </lineage>
</organism>
<name>A0A699JPZ1_TANCI</name>
<dbReference type="EMBL" id="BKCJ010431857">
    <property type="protein sequence ID" value="GFA48270.1"/>
    <property type="molecule type" value="Genomic_DNA"/>
</dbReference>